<dbReference type="EMBL" id="JAABOE010000017">
    <property type="protein sequence ID" value="KAF3186385.1"/>
    <property type="molecule type" value="Genomic_DNA"/>
</dbReference>
<feature type="region of interest" description="Disordered" evidence="1">
    <location>
        <begin position="301"/>
        <end position="327"/>
    </location>
</feature>
<comment type="caution">
    <text evidence="2">The sequence shown here is derived from an EMBL/GenBank/DDBJ whole genome shotgun (WGS) entry which is preliminary data.</text>
</comment>
<accession>A0A7C8PZW1</accession>
<sequence length="327" mass="38174">MLKGQEAEHADLINEFREQAEAFRTNFDIDLVPTDLIDTVMCHLCRADIPLYENLEPMDRLRCTVAIGTRGAADEKVPFAGLTVGGRCVSRAPQYLPWGNYRFYVEAIKPIPPDQRHLIPPLYDIRRKLLKDDPRNPPNAICLRTNRERLCELPYLGIVKKALQNGSLIEFWPKILEFYLFADITNVIAYESPTGTLLYIQARVNCGGLAWFGYREFRNYIQDIRPSVIDWRMFSDCLQSFSDYHLGNDDFDHMYMFYSVVIDIKDFEGKAETLSIRSEDPEVEPVLRQLRAENKYGRAKEEWRLEDQAESRPDWKDEKHELEPPEE</sequence>
<evidence type="ECO:0000313" key="2">
    <source>
        <dbReference type="EMBL" id="KAF3186385.1"/>
    </source>
</evidence>
<dbReference type="Proteomes" id="UP000479691">
    <property type="component" value="Unassembled WGS sequence"/>
</dbReference>
<dbReference type="AlphaFoldDB" id="A0A7C8PZW1"/>
<proteinExistence type="predicted"/>
<gene>
    <name evidence="2" type="ORF">TWF788_003250</name>
</gene>
<name>A0A7C8PZW1_ORBOL</name>
<protein>
    <submittedName>
        <fullName evidence="2">Uncharacterized protein</fullName>
    </submittedName>
</protein>
<evidence type="ECO:0000313" key="3">
    <source>
        <dbReference type="Proteomes" id="UP000479691"/>
    </source>
</evidence>
<organism evidence="2 3">
    <name type="scientific">Orbilia oligospora</name>
    <name type="common">Nematode-trapping fungus</name>
    <name type="synonym">Arthrobotrys oligospora</name>
    <dbReference type="NCBI Taxonomy" id="2813651"/>
    <lineage>
        <taxon>Eukaryota</taxon>
        <taxon>Fungi</taxon>
        <taxon>Dikarya</taxon>
        <taxon>Ascomycota</taxon>
        <taxon>Pezizomycotina</taxon>
        <taxon>Orbiliomycetes</taxon>
        <taxon>Orbiliales</taxon>
        <taxon>Orbiliaceae</taxon>
        <taxon>Orbilia</taxon>
    </lineage>
</organism>
<evidence type="ECO:0000256" key="1">
    <source>
        <dbReference type="SAM" id="MobiDB-lite"/>
    </source>
</evidence>
<reference evidence="2 3" key="1">
    <citation type="submission" date="2019-06" db="EMBL/GenBank/DDBJ databases">
        <authorList>
            <person name="Palmer J.M."/>
        </authorList>
    </citation>
    <scope>NUCLEOTIDE SEQUENCE [LARGE SCALE GENOMIC DNA]</scope>
    <source>
        <strain evidence="2 3">TWF788</strain>
    </source>
</reference>